<evidence type="ECO:0000313" key="3">
    <source>
        <dbReference type="Proteomes" id="UP000533469"/>
    </source>
</evidence>
<reference evidence="2 3" key="1">
    <citation type="submission" date="2020-08" db="EMBL/GenBank/DDBJ databases">
        <title>Genomic Encyclopedia of Type Strains, Phase IV (KMG-IV): sequencing the most valuable type-strain genomes for metagenomic binning, comparative biology and taxonomic classification.</title>
        <authorList>
            <person name="Goeker M."/>
        </authorList>
    </citation>
    <scope>NUCLEOTIDE SEQUENCE [LARGE SCALE GENOMIC DNA]</scope>
    <source>
        <strain evidence="2 3">DSM 5895</strain>
    </source>
</reference>
<feature type="region of interest" description="Disordered" evidence="1">
    <location>
        <begin position="1"/>
        <end position="48"/>
    </location>
</feature>
<evidence type="ECO:0000313" key="2">
    <source>
        <dbReference type="EMBL" id="MBB3770335.1"/>
    </source>
</evidence>
<comment type="caution">
    <text evidence="2">The sequence shown here is derived from an EMBL/GenBank/DDBJ whole genome shotgun (WGS) entry which is preliminary data.</text>
</comment>
<protein>
    <submittedName>
        <fullName evidence="2">Uncharacterized protein</fullName>
    </submittedName>
</protein>
<name>A0A839Z855_9HYPH</name>
<dbReference type="Proteomes" id="UP000533469">
    <property type="component" value="Unassembled WGS sequence"/>
</dbReference>
<accession>A0A839Z855</accession>
<dbReference type="RefSeq" id="WP_183188441.1">
    <property type="nucleotide sequence ID" value="NZ_JACICD010000001.1"/>
</dbReference>
<dbReference type="EMBL" id="JACICD010000001">
    <property type="protein sequence ID" value="MBB3770335.1"/>
    <property type="molecule type" value="Genomic_DNA"/>
</dbReference>
<feature type="compositionally biased region" description="Basic residues" evidence="1">
    <location>
        <begin position="35"/>
        <end position="48"/>
    </location>
</feature>
<gene>
    <name evidence="2" type="ORF">FHS55_000921</name>
</gene>
<feature type="compositionally biased region" description="Basic and acidic residues" evidence="1">
    <location>
        <begin position="9"/>
        <end position="28"/>
    </location>
</feature>
<evidence type="ECO:0000256" key="1">
    <source>
        <dbReference type="SAM" id="MobiDB-lite"/>
    </source>
</evidence>
<organism evidence="2 3">
    <name type="scientific">Ancylobacter tetraedralis</name>
    <dbReference type="NCBI Taxonomy" id="217068"/>
    <lineage>
        <taxon>Bacteria</taxon>
        <taxon>Pseudomonadati</taxon>
        <taxon>Pseudomonadota</taxon>
        <taxon>Alphaproteobacteria</taxon>
        <taxon>Hyphomicrobiales</taxon>
        <taxon>Xanthobacteraceae</taxon>
        <taxon>Ancylobacter</taxon>
    </lineage>
</organism>
<dbReference type="AlphaFoldDB" id="A0A839Z855"/>
<proteinExistence type="predicted"/>
<sequence>MRSIQPIDINRKQRADAPERRDIGHPCEGRPTVAGRRRSAWKRQRTST</sequence>
<keyword evidence="3" id="KW-1185">Reference proteome</keyword>